<comment type="caution">
    <text evidence="2">The sequence shown here is derived from an EMBL/GenBank/DDBJ whole genome shotgun (WGS) entry which is preliminary data.</text>
</comment>
<dbReference type="InterPro" id="IPR050942">
    <property type="entry name" value="F-box_BR-signaling"/>
</dbReference>
<proteinExistence type="predicted"/>
<reference evidence="2 3" key="1">
    <citation type="submission" date="2024-11" db="EMBL/GenBank/DDBJ databases">
        <title>A near-complete genome assembly of Cinchona calisaya.</title>
        <authorList>
            <person name="Lian D.C."/>
            <person name="Zhao X.W."/>
            <person name="Wei L."/>
        </authorList>
    </citation>
    <scope>NUCLEOTIDE SEQUENCE [LARGE SCALE GENOMIC DNA]</scope>
    <source>
        <tissue evidence="2">Nenye</tissue>
    </source>
</reference>
<sequence length="163" mass="18652">MHRSYLVESSSGEILLILRYFGFHVADDDVVLSCKEDPNCEFPYKTLRFDVFKLDPRQNKFKLVKNLGEEALFLGMNNSFSLPATDQFPGIKANSVYFGDHSDIACHHPLSVYGKNYTFGGHDFGIFSLEDNSFSPFYDTRTKKFSAPPIWLQPNQLVRNPIN</sequence>
<organism evidence="2 3">
    <name type="scientific">Cinchona calisaya</name>
    <dbReference type="NCBI Taxonomy" id="153742"/>
    <lineage>
        <taxon>Eukaryota</taxon>
        <taxon>Viridiplantae</taxon>
        <taxon>Streptophyta</taxon>
        <taxon>Embryophyta</taxon>
        <taxon>Tracheophyta</taxon>
        <taxon>Spermatophyta</taxon>
        <taxon>Magnoliopsida</taxon>
        <taxon>eudicotyledons</taxon>
        <taxon>Gunneridae</taxon>
        <taxon>Pentapetalae</taxon>
        <taxon>asterids</taxon>
        <taxon>lamiids</taxon>
        <taxon>Gentianales</taxon>
        <taxon>Rubiaceae</taxon>
        <taxon>Cinchonoideae</taxon>
        <taxon>Cinchoneae</taxon>
        <taxon>Cinchona</taxon>
    </lineage>
</organism>
<evidence type="ECO:0000259" key="1">
    <source>
        <dbReference type="Pfam" id="PF03478"/>
    </source>
</evidence>
<evidence type="ECO:0000313" key="2">
    <source>
        <dbReference type="EMBL" id="KAL3527538.1"/>
    </source>
</evidence>
<dbReference type="AlphaFoldDB" id="A0ABD3ACX9"/>
<name>A0ABD3ACX9_9GENT</name>
<protein>
    <recommendedName>
        <fullName evidence="1">KIB1-4 beta-propeller domain-containing protein</fullName>
    </recommendedName>
</protein>
<dbReference type="EMBL" id="JBJUIK010000005">
    <property type="protein sequence ID" value="KAL3527538.1"/>
    <property type="molecule type" value="Genomic_DNA"/>
</dbReference>
<dbReference type="Proteomes" id="UP001630127">
    <property type="component" value="Unassembled WGS sequence"/>
</dbReference>
<gene>
    <name evidence="2" type="ORF">ACH5RR_012194</name>
</gene>
<dbReference type="InterPro" id="IPR005174">
    <property type="entry name" value="KIB1-4_b-propeller"/>
</dbReference>
<dbReference type="Pfam" id="PF03478">
    <property type="entry name" value="Beta-prop_KIB1-4"/>
    <property type="match status" value="1"/>
</dbReference>
<feature type="domain" description="KIB1-4 beta-propeller" evidence="1">
    <location>
        <begin position="2"/>
        <end position="127"/>
    </location>
</feature>
<accession>A0ABD3ACX9</accession>
<evidence type="ECO:0000313" key="3">
    <source>
        <dbReference type="Proteomes" id="UP001630127"/>
    </source>
</evidence>
<dbReference type="PANTHER" id="PTHR44259">
    <property type="entry name" value="OS07G0183000 PROTEIN-RELATED"/>
    <property type="match status" value="1"/>
</dbReference>
<keyword evidence="3" id="KW-1185">Reference proteome</keyword>